<proteinExistence type="inferred from homology"/>
<feature type="transmembrane region" description="Helical" evidence="9">
    <location>
        <begin position="126"/>
        <end position="144"/>
    </location>
</feature>
<dbReference type="AlphaFoldDB" id="A0A0C3FPH7"/>
<feature type="transmembrane region" description="Helical" evidence="9">
    <location>
        <begin position="369"/>
        <end position="387"/>
    </location>
</feature>
<comment type="similarity">
    <text evidence="2">Belongs to the oligopeptide OPT transporter family.</text>
</comment>
<dbReference type="HOGENOM" id="CLU_004965_1_1_1"/>
<evidence type="ECO:0000256" key="5">
    <source>
        <dbReference type="ARBA" id="ARBA00022856"/>
    </source>
</evidence>
<feature type="transmembrane region" description="Helical" evidence="9">
    <location>
        <begin position="230"/>
        <end position="248"/>
    </location>
</feature>
<feature type="transmembrane region" description="Helical" evidence="9">
    <location>
        <begin position="150"/>
        <end position="169"/>
    </location>
</feature>
<evidence type="ECO:0000256" key="9">
    <source>
        <dbReference type="SAM" id="Phobius"/>
    </source>
</evidence>
<feature type="transmembrane region" description="Helical" evidence="9">
    <location>
        <begin position="254"/>
        <end position="273"/>
    </location>
</feature>
<feature type="transmembrane region" description="Helical" evidence="9">
    <location>
        <begin position="293"/>
        <end position="321"/>
    </location>
</feature>
<feature type="transmembrane region" description="Helical" evidence="9">
    <location>
        <begin position="341"/>
        <end position="362"/>
    </location>
</feature>
<dbReference type="InterPro" id="IPR004813">
    <property type="entry name" value="OPT"/>
</dbReference>
<evidence type="ECO:0000256" key="2">
    <source>
        <dbReference type="ARBA" id="ARBA00008807"/>
    </source>
</evidence>
<evidence type="ECO:0000256" key="1">
    <source>
        <dbReference type="ARBA" id="ARBA00004141"/>
    </source>
</evidence>
<keyword evidence="5" id="KW-0571">Peptide transport</keyword>
<feature type="transmembrane region" description="Helical" evidence="9">
    <location>
        <begin position="441"/>
        <end position="461"/>
    </location>
</feature>
<organism evidence="10 11">
    <name type="scientific">Piloderma croceum (strain F 1598)</name>
    <dbReference type="NCBI Taxonomy" id="765440"/>
    <lineage>
        <taxon>Eukaryota</taxon>
        <taxon>Fungi</taxon>
        <taxon>Dikarya</taxon>
        <taxon>Basidiomycota</taxon>
        <taxon>Agaricomycotina</taxon>
        <taxon>Agaricomycetes</taxon>
        <taxon>Agaricomycetidae</taxon>
        <taxon>Atheliales</taxon>
        <taxon>Atheliaceae</taxon>
        <taxon>Piloderma</taxon>
    </lineage>
</organism>
<evidence type="ECO:0000313" key="11">
    <source>
        <dbReference type="Proteomes" id="UP000054166"/>
    </source>
</evidence>
<keyword evidence="11" id="KW-1185">Reference proteome</keyword>
<dbReference type="NCBIfam" id="TIGR00728">
    <property type="entry name" value="OPT_sfam"/>
    <property type="match status" value="1"/>
</dbReference>
<evidence type="ECO:0000256" key="8">
    <source>
        <dbReference type="ARBA" id="ARBA00023136"/>
    </source>
</evidence>
<feature type="transmembrane region" description="Helical" evidence="9">
    <location>
        <begin position="645"/>
        <end position="665"/>
    </location>
</feature>
<keyword evidence="7 9" id="KW-1133">Transmembrane helix</keyword>
<keyword evidence="6" id="KW-0653">Protein transport</keyword>
<reference evidence="11" key="2">
    <citation type="submission" date="2015-01" db="EMBL/GenBank/DDBJ databases">
        <title>Evolutionary Origins and Diversification of the Mycorrhizal Mutualists.</title>
        <authorList>
            <consortium name="DOE Joint Genome Institute"/>
            <consortium name="Mycorrhizal Genomics Consortium"/>
            <person name="Kohler A."/>
            <person name="Kuo A."/>
            <person name="Nagy L.G."/>
            <person name="Floudas D."/>
            <person name="Copeland A."/>
            <person name="Barry K.W."/>
            <person name="Cichocki N."/>
            <person name="Veneault-Fourrey C."/>
            <person name="LaButti K."/>
            <person name="Lindquist E.A."/>
            <person name="Lipzen A."/>
            <person name="Lundell T."/>
            <person name="Morin E."/>
            <person name="Murat C."/>
            <person name="Riley R."/>
            <person name="Ohm R."/>
            <person name="Sun H."/>
            <person name="Tunlid A."/>
            <person name="Henrissat B."/>
            <person name="Grigoriev I.V."/>
            <person name="Hibbett D.S."/>
            <person name="Martin F."/>
        </authorList>
    </citation>
    <scope>NUCLEOTIDE SEQUENCE [LARGE SCALE GENOMIC DNA]</scope>
    <source>
        <strain evidence="11">F 1598</strain>
    </source>
</reference>
<dbReference type="GO" id="GO:0016020">
    <property type="term" value="C:membrane"/>
    <property type="evidence" value="ECO:0007669"/>
    <property type="project" value="UniProtKB-SubCell"/>
</dbReference>
<evidence type="ECO:0000256" key="7">
    <source>
        <dbReference type="ARBA" id="ARBA00022989"/>
    </source>
</evidence>
<reference evidence="10 11" key="1">
    <citation type="submission" date="2014-04" db="EMBL/GenBank/DDBJ databases">
        <authorList>
            <consortium name="DOE Joint Genome Institute"/>
            <person name="Kuo A."/>
            <person name="Tarkka M."/>
            <person name="Buscot F."/>
            <person name="Kohler A."/>
            <person name="Nagy L.G."/>
            <person name="Floudas D."/>
            <person name="Copeland A."/>
            <person name="Barry K.W."/>
            <person name="Cichocki N."/>
            <person name="Veneault-Fourrey C."/>
            <person name="LaButti K."/>
            <person name="Lindquist E.A."/>
            <person name="Lipzen A."/>
            <person name="Lundell T."/>
            <person name="Morin E."/>
            <person name="Murat C."/>
            <person name="Sun H."/>
            <person name="Tunlid A."/>
            <person name="Henrissat B."/>
            <person name="Grigoriev I.V."/>
            <person name="Hibbett D.S."/>
            <person name="Martin F."/>
            <person name="Nordberg H.P."/>
            <person name="Cantor M.N."/>
            <person name="Hua S.X."/>
        </authorList>
    </citation>
    <scope>NUCLEOTIDE SEQUENCE [LARGE SCALE GENOMIC DNA]</scope>
    <source>
        <strain evidence="10 11">F 1598</strain>
    </source>
</reference>
<comment type="subcellular location">
    <subcellularLocation>
        <location evidence="1">Membrane</location>
        <topology evidence="1">Multi-pass membrane protein</topology>
    </subcellularLocation>
</comment>
<dbReference type="PANTHER" id="PTHR22601">
    <property type="entry name" value="ISP4 LIKE PROTEIN"/>
    <property type="match status" value="1"/>
</dbReference>
<evidence type="ECO:0000256" key="3">
    <source>
        <dbReference type="ARBA" id="ARBA00022448"/>
    </source>
</evidence>
<evidence type="ECO:0008006" key="12">
    <source>
        <dbReference type="Google" id="ProtNLM"/>
    </source>
</evidence>
<dbReference type="InParanoid" id="A0A0C3FPH7"/>
<dbReference type="NCBIfam" id="TIGR00727">
    <property type="entry name" value="ISP4_OPT"/>
    <property type="match status" value="1"/>
</dbReference>
<gene>
    <name evidence="10" type="ORF">PILCRDRAFT_497074</name>
</gene>
<feature type="transmembrane region" description="Helical" evidence="9">
    <location>
        <begin position="493"/>
        <end position="513"/>
    </location>
</feature>
<keyword evidence="3" id="KW-0813">Transport</keyword>
<accession>A0A0C3FPH7</accession>
<sequence length="818" mass="91595">MDTKLNADGDHIVTRLPFLRPRHEPDVPQDVDFLMDHLNDPNYDLRPHSQSFISSLDTTITQKDGDLSFSMKSTDLDTESQVESSSCTTAKLPDLGNFDTESPYAEVRAAVSSIDDPSMPVNTFRMWFLGLVYAVLIAAINELFSMRFPTVVISGIVALLTALPLGKALEKVLPETHFRIFGCVWTFNPGPFNIKEHVMITVMTNVVTGGIYATDAITAQKVFYGQQPSFSYQIMLMLSTQLIGFSLGGLLRRFLVWPASMIWPGALVNSALFNTLHRNYGKVDRRHISREKFFCIVLVGSIVYYWLPGYLFTALSVFNWICWTAPNNAVVNQLFGVQSGLGMSVITFDWAMITAIGSPLVVPWWAEANTAAALVIFFWIMTPIIYYTNGFFTSFLPISSSLSFANTGLPFDPLAILTNGTFDAAKYEAYSPIYISATQCIAYGLSFASFTAIIVHTFLWYRRDIVRRFPRSLHDETDIHSRLMRAYPEVPQLWYTCLGFFALILMIVTVEIFPTKLPIWGLFVALCLGGLLAVPVGMIQAITNQPITFQVMHEMLAGYMFPGRPVANMIFKCVAFTGTAQAVGFSGDLKLGHYMKIPPRTIFMGQVVATFVSCFVVALVQNWAFANITDICTPTQVNGFSCPSGGNFATASVIWGVLGPARLFGPGQMYNSLLWFFLFGALAPIPFYFLARRYPLSFWRYINIPVFLTGTDSMPPASGLNYSSWFLVGFIFQWFMRRFHFRWWMRYNYILSAGLDAGVALGLIIVFFTVQFPANGTIGRNTIQTWWGNTVWMRTADALGTPFKLLAPDGTFGPTSWS</sequence>
<keyword evidence="4 9" id="KW-0812">Transmembrane</keyword>
<dbReference type="Proteomes" id="UP000054166">
    <property type="component" value="Unassembled WGS sequence"/>
</dbReference>
<keyword evidence="8 9" id="KW-0472">Membrane</keyword>
<feature type="transmembrane region" description="Helical" evidence="9">
    <location>
        <begin position="748"/>
        <end position="770"/>
    </location>
</feature>
<evidence type="ECO:0000256" key="4">
    <source>
        <dbReference type="ARBA" id="ARBA00022692"/>
    </source>
</evidence>
<dbReference type="InterPro" id="IPR004648">
    <property type="entry name" value="Oligpept_transpt"/>
</dbReference>
<feature type="transmembrane region" description="Helical" evidence="9">
    <location>
        <begin position="672"/>
        <end position="691"/>
    </location>
</feature>
<feature type="transmembrane region" description="Helical" evidence="9">
    <location>
        <begin position="519"/>
        <end position="542"/>
    </location>
</feature>
<dbReference type="EMBL" id="KN832998">
    <property type="protein sequence ID" value="KIM81589.1"/>
    <property type="molecule type" value="Genomic_DNA"/>
</dbReference>
<name>A0A0C3FPH7_PILCF</name>
<dbReference type="Pfam" id="PF03169">
    <property type="entry name" value="OPT"/>
    <property type="match status" value="1"/>
</dbReference>
<feature type="transmembrane region" description="Helical" evidence="9">
    <location>
        <begin position="602"/>
        <end position="625"/>
    </location>
</feature>
<evidence type="ECO:0000256" key="6">
    <source>
        <dbReference type="ARBA" id="ARBA00022927"/>
    </source>
</evidence>
<dbReference type="OrthoDB" id="9986677at2759"/>
<dbReference type="GO" id="GO:0035673">
    <property type="term" value="F:oligopeptide transmembrane transporter activity"/>
    <property type="evidence" value="ECO:0007669"/>
    <property type="project" value="InterPro"/>
</dbReference>
<evidence type="ECO:0000313" key="10">
    <source>
        <dbReference type="EMBL" id="KIM81589.1"/>
    </source>
</evidence>
<protein>
    <recommendedName>
        <fullName evidence="12">OPT oligopeptide transporter</fullName>
    </recommendedName>
</protein>
<dbReference type="GO" id="GO:0015031">
    <property type="term" value="P:protein transport"/>
    <property type="evidence" value="ECO:0007669"/>
    <property type="project" value="UniProtKB-KW"/>
</dbReference>